<reference evidence="8" key="1">
    <citation type="journal article" date="2023" name="IMA Fungus">
        <title>Comparative genomic study of the Penicillium genus elucidates a diverse pangenome and 15 lateral gene transfer events.</title>
        <authorList>
            <person name="Petersen C."/>
            <person name="Sorensen T."/>
            <person name="Nielsen M.R."/>
            <person name="Sondergaard T.E."/>
            <person name="Sorensen J.L."/>
            <person name="Fitzpatrick D.A."/>
            <person name="Frisvad J.C."/>
            <person name="Nielsen K.L."/>
        </authorList>
    </citation>
    <scope>NUCLEOTIDE SEQUENCE</scope>
    <source>
        <strain evidence="8">IBT 17514</strain>
    </source>
</reference>
<dbReference type="PROSITE" id="PS00928">
    <property type="entry name" value="TREHALASE_2"/>
    <property type="match status" value="1"/>
</dbReference>
<dbReference type="Proteomes" id="UP001215712">
    <property type="component" value="Unassembled WGS sequence"/>
</dbReference>
<evidence type="ECO:0000256" key="5">
    <source>
        <dbReference type="SAM" id="MobiDB-lite"/>
    </source>
</evidence>
<dbReference type="PANTHER" id="PTHR23502:SF163">
    <property type="entry name" value="MAJOR FACILITATOR SUPERFAMILY (MFS) PROFILE DOMAIN-CONTAINING PROTEIN"/>
    <property type="match status" value="1"/>
</dbReference>
<dbReference type="GO" id="GO:0016020">
    <property type="term" value="C:membrane"/>
    <property type="evidence" value="ECO:0007669"/>
    <property type="project" value="UniProtKB-SubCell"/>
</dbReference>
<organism evidence="8 9">
    <name type="scientific">Penicillium malachiteum</name>
    <dbReference type="NCBI Taxonomy" id="1324776"/>
    <lineage>
        <taxon>Eukaryota</taxon>
        <taxon>Fungi</taxon>
        <taxon>Dikarya</taxon>
        <taxon>Ascomycota</taxon>
        <taxon>Pezizomycotina</taxon>
        <taxon>Eurotiomycetes</taxon>
        <taxon>Eurotiomycetidae</taxon>
        <taxon>Eurotiales</taxon>
        <taxon>Aspergillaceae</taxon>
        <taxon>Penicillium</taxon>
    </lineage>
</organism>
<keyword evidence="4 6" id="KW-0472">Membrane</keyword>
<sequence length="500" mass="54772">MTNNLKESETITLDAKNSSTPQLLIKEKDEEIVPISEQWDDPTAWSPWRKWSIVICVALMYMLANFGTIIIVPGVPLILSEFNVSGNLYQPFIVSIWELGEGVGSFLVGPLSERYGRKIVYHVGNAIFILCSVASALSVNVSMLVAFRFINGMAVTVLTLSPSIIGDLFLREERGRAMAVAISVPLIGPCVAPIVGGYVASALGWRWTIWLIAIAVGCVSLLSLLVFKETYKPKIQGKQSQESQNPEPDGSPAQEIVHNGPPQETKLQSLLRPVRLLFSSPVVLVTSLFTSLVYGFSYLILTTLAEIMQETYGFGSGSAGLTFLGRAIGNLIGLGLYGLTSDRYLEYRQRKTGDSIPEDRLPLMILGTALLPVGLFIYGWTAHFHVQWSVPLIGTGIVGFSMLLTKLPTDNYLVDAFAPQGTSASILSADATLKALFGAIFPLLGPSLYRDLGLGWGNSLLAFIGLAFLPLFIILWRDGQELRRQGWGYLRIMMKRCINS</sequence>
<evidence type="ECO:0000259" key="7">
    <source>
        <dbReference type="PROSITE" id="PS50850"/>
    </source>
</evidence>
<protein>
    <submittedName>
        <fullName evidence="8">Bicyclomycin resistance protein</fullName>
    </submittedName>
</protein>
<keyword evidence="2 6" id="KW-0812">Transmembrane</keyword>
<feature type="transmembrane region" description="Helical" evidence="6">
    <location>
        <begin position="321"/>
        <end position="340"/>
    </location>
</feature>
<feature type="transmembrane region" description="Helical" evidence="6">
    <location>
        <begin position="361"/>
        <end position="380"/>
    </location>
</feature>
<gene>
    <name evidence="8" type="ORF">N7493_003370</name>
</gene>
<name>A0AAD6HPL1_9EURO</name>
<dbReference type="GO" id="GO:0005991">
    <property type="term" value="P:trehalose metabolic process"/>
    <property type="evidence" value="ECO:0007669"/>
    <property type="project" value="InterPro"/>
</dbReference>
<dbReference type="GO" id="GO:0140115">
    <property type="term" value="P:export across plasma membrane"/>
    <property type="evidence" value="ECO:0007669"/>
    <property type="project" value="UniProtKB-ARBA"/>
</dbReference>
<evidence type="ECO:0000313" key="8">
    <source>
        <dbReference type="EMBL" id="KAJ5731889.1"/>
    </source>
</evidence>
<feature type="transmembrane region" description="Helical" evidence="6">
    <location>
        <begin position="207"/>
        <end position="227"/>
    </location>
</feature>
<dbReference type="Gene3D" id="1.20.1250.20">
    <property type="entry name" value="MFS general substrate transporter like domains"/>
    <property type="match status" value="1"/>
</dbReference>
<dbReference type="PANTHER" id="PTHR23502">
    <property type="entry name" value="MAJOR FACILITATOR SUPERFAMILY"/>
    <property type="match status" value="1"/>
</dbReference>
<dbReference type="PROSITE" id="PS00216">
    <property type="entry name" value="SUGAR_TRANSPORT_1"/>
    <property type="match status" value="1"/>
</dbReference>
<accession>A0AAD6HPL1</accession>
<dbReference type="PROSITE" id="PS50850">
    <property type="entry name" value="MFS"/>
    <property type="match status" value="1"/>
</dbReference>
<comment type="subcellular location">
    <subcellularLocation>
        <location evidence="1">Membrane</location>
        <topology evidence="1">Multi-pass membrane protein</topology>
    </subcellularLocation>
</comment>
<feature type="transmembrane region" description="Helical" evidence="6">
    <location>
        <begin position="119"/>
        <end position="139"/>
    </location>
</feature>
<evidence type="ECO:0000256" key="2">
    <source>
        <dbReference type="ARBA" id="ARBA00022692"/>
    </source>
</evidence>
<evidence type="ECO:0000256" key="4">
    <source>
        <dbReference type="ARBA" id="ARBA00023136"/>
    </source>
</evidence>
<dbReference type="InterPro" id="IPR011701">
    <property type="entry name" value="MFS"/>
</dbReference>
<dbReference type="InterPro" id="IPR005829">
    <property type="entry name" value="Sugar_transporter_CS"/>
</dbReference>
<feature type="domain" description="Major facilitator superfamily (MFS) profile" evidence="7">
    <location>
        <begin position="53"/>
        <end position="482"/>
    </location>
</feature>
<dbReference type="GO" id="GO:0042908">
    <property type="term" value="P:xenobiotic transport"/>
    <property type="evidence" value="ECO:0007669"/>
    <property type="project" value="UniProtKB-ARBA"/>
</dbReference>
<feature type="transmembrane region" description="Helical" evidence="6">
    <location>
        <begin position="145"/>
        <end position="165"/>
    </location>
</feature>
<feature type="transmembrane region" description="Helical" evidence="6">
    <location>
        <begin position="92"/>
        <end position="112"/>
    </location>
</feature>
<feature type="compositionally biased region" description="Polar residues" evidence="5">
    <location>
        <begin position="237"/>
        <end position="246"/>
    </location>
</feature>
<evidence type="ECO:0000256" key="1">
    <source>
        <dbReference type="ARBA" id="ARBA00004141"/>
    </source>
</evidence>
<feature type="transmembrane region" description="Helical" evidence="6">
    <location>
        <begin position="177"/>
        <end position="201"/>
    </location>
</feature>
<evidence type="ECO:0000256" key="3">
    <source>
        <dbReference type="ARBA" id="ARBA00022989"/>
    </source>
</evidence>
<dbReference type="GO" id="GO:0022857">
    <property type="term" value="F:transmembrane transporter activity"/>
    <property type="evidence" value="ECO:0007669"/>
    <property type="project" value="InterPro"/>
</dbReference>
<dbReference type="EMBL" id="JAQJAN010000004">
    <property type="protein sequence ID" value="KAJ5731889.1"/>
    <property type="molecule type" value="Genomic_DNA"/>
</dbReference>
<dbReference type="SUPFAM" id="SSF103473">
    <property type="entry name" value="MFS general substrate transporter"/>
    <property type="match status" value="1"/>
</dbReference>
<evidence type="ECO:0000313" key="9">
    <source>
        <dbReference type="Proteomes" id="UP001215712"/>
    </source>
</evidence>
<dbReference type="CDD" id="cd17323">
    <property type="entry name" value="MFS_Tpo1_MDR_like"/>
    <property type="match status" value="1"/>
</dbReference>
<dbReference type="AlphaFoldDB" id="A0AAD6HPL1"/>
<keyword evidence="9" id="KW-1185">Reference proteome</keyword>
<dbReference type="InterPro" id="IPR018232">
    <property type="entry name" value="Glyco_hydro_37_CS"/>
</dbReference>
<proteinExistence type="predicted"/>
<dbReference type="InterPro" id="IPR020846">
    <property type="entry name" value="MFS_dom"/>
</dbReference>
<comment type="caution">
    <text evidence="8">The sequence shown here is derived from an EMBL/GenBank/DDBJ whole genome shotgun (WGS) entry which is preliminary data.</text>
</comment>
<feature type="transmembrane region" description="Helical" evidence="6">
    <location>
        <begin position="51"/>
        <end position="72"/>
    </location>
</feature>
<feature type="transmembrane region" description="Helical" evidence="6">
    <location>
        <begin position="276"/>
        <end position="301"/>
    </location>
</feature>
<reference evidence="8" key="2">
    <citation type="submission" date="2023-01" db="EMBL/GenBank/DDBJ databases">
        <authorList>
            <person name="Petersen C."/>
        </authorList>
    </citation>
    <scope>NUCLEOTIDE SEQUENCE</scope>
    <source>
        <strain evidence="8">IBT 17514</strain>
    </source>
</reference>
<dbReference type="Pfam" id="PF07690">
    <property type="entry name" value="MFS_1"/>
    <property type="match status" value="1"/>
</dbReference>
<dbReference type="InterPro" id="IPR036259">
    <property type="entry name" value="MFS_trans_sf"/>
</dbReference>
<evidence type="ECO:0000256" key="6">
    <source>
        <dbReference type="SAM" id="Phobius"/>
    </source>
</evidence>
<dbReference type="GO" id="GO:0004555">
    <property type="term" value="F:alpha,alpha-trehalase activity"/>
    <property type="evidence" value="ECO:0007669"/>
    <property type="project" value="InterPro"/>
</dbReference>
<feature type="transmembrane region" description="Helical" evidence="6">
    <location>
        <begin position="456"/>
        <end position="476"/>
    </location>
</feature>
<keyword evidence="3 6" id="KW-1133">Transmembrane helix</keyword>
<feature type="region of interest" description="Disordered" evidence="5">
    <location>
        <begin position="237"/>
        <end position="259"/>
    </location>
</feature>